<gene>
    <name evidence="1" type="ORF">KCG35_11000</name>
</gene>
<evidence type="ECO:0000313" key="2">
    <source>
        <dbReference type="Proteomes" id="UP000690515"/>
    </source>
</evidence>
<protein>
    <submittedName>
        <fullName evidence="1">Uncharacterized protein</fullName>
    </submittedName>
</protein>
<organism evidence="1 2">
    <name type="scientific">Zooshikella harenae</name>
    <dbReference type="NCBI Taxonomy" id="2827238"/>
    <lineage>
        <taxon>Bacteria</taxon>
        <taxon>Pseudomonadati</taxon>
        <taxon>Pseudomonadota</taxon>
        <taxon>Gammaproteobacteria</taxon>
        <taxon>Oceanospirillales</taxon>
        <taxon>Zooshikellaceae</taxon>
        <taxon>Zooshikella</taxon>
    </lineage>
</organism>
<dbReference type="EMBL" id="JAGSOY010000022">
    <property type="protein sequence ID" value="MBU2711589.1"/>
    <property type="molecule type" value="Genomic_DNA"/>
</dbReference>
<keyword evidence="2" id="KW-1185">Reference proteome</keyword>
<comment type="caution">
    <text evidence="1">The sequence shown here is derived from an EMBL/GenBank/DDBJ whole genome shotgun (WGS) entry which is preliminary data.</text>
</comment>
<evidence type="ECO:0000313" key="1">
    <source>
        <dbReference type="EMBL" id="MBU2711589.1"/>
    </source>
</evidence>
<accession>A0ABS5ZC04</accession>
<dbReference type="Proteomes" id="UP000690515">
    <property type="component" value="Unassembled WGS sequence"/>
</dbReference>
<sequence length="139" mass="15872">MGEGEAIKGTSLFPKTKNELLIEWKHNFTQPLRITIKQPNTQWKTRSGLTIGATLAEVEKANRKVFKLTGLGWDYEGRTTSWESGDLPNQLRLVFDYDAENLATSEYRKVSGDSAFNSNHEVFKKLKMTVSSMIIEWDN</sequence>
<reference evidence="1 2" key="1">
    <citation type="submission" date="2021-04" db="EMBL/GenBank/DDBJ databases">
        <authorList>
            <person name="Pira H."/>
            <person name="Risdian C."/>
            <person name="Wink J."/>
        </authorList>
    </citation>
    <scope>NUCLEOTIDE SEQUENCE [LARGE SCALE GENOMIC DNA]</scope>
    <source>
        <strain evidence="1 2">WH53</strain>
    </source>
</reference>
<name>A0ABS5ZC04_9GAMM</name>
<dbReference type="RefSeq" id="WP_215819749.1">
    <property type="nucleotide sequence ID" value="NZ_JAGSOY010000022.1"/>
</dbReference>
<proteinExistence type="predicted"/>